<evidence type="ECO:0000313" key="2">
    <source>
        <dbReference type="EnsemblMetazoa" id="PPA02650.1"/>
    </source>
</evidence>
<dbReference type="Proteomes" id="UP000005239">
    <property type="component" value="Unassembled WGS sequence"/>
</dbReference>
<feature type="region of interest" description="Disordered" evidence="1">
    <location>
        <begin position="100"/>
        <end position="133"/>
    </location>
</feature>
<accession>A0A2A6CNG6</accession>
<dbReference type="AlphaFoldDB" id="A0A2A6CNG6"/>
<evidence type="ECO:0000313" key="3">
    <source>
        <dbReference type="Proteomes" id="UP000005239"/>
    </source>
</evidence>
<sequence length="190" mass="20806">MIDDYKTIDGCASKSLKVLLTSLSRSNLINSSCRCENAQTIPEKSFEKYEAVCERVEQNPSVLAQLKNVHSLKFSGLGFLRALMTVSILILVVEPPLAPDDVTSKTEHRNSTKTVFDVTSSEANGGSTTKMNMPTVISTLKNPKSESFREWTFLSCANPCSTLPQTASYTVLVVSPGNADRPGRSRMVPR</sequence>
<dbReference type="EnsemblMetazoa" id="PPA02650.1">
    <property type="protein sequence ID" value="PPA02650.1"/>
    <property type="gene ID" value="WBGene00092204"/>
</dbReference>
<reference evidence="3" key="1">
    <citation type="journal article" date="2008" name="Nat. Genet.">
        <title>The Pristionchus pacificus genome provides a unique perspective on nematode lifestyle and parasitism.</title>
        <authorList>
            <person name="Dieterich C."/>
            <person name="Clifton S.W."/>
            <person name="Schuster L.N."/>
            <person name="Chinwalla A."/>
            <person name="Delehaunty K."/>
            <person name="Dinkelacker I."/>
            <person name="Fulton L."/>
            <person name="Fulton R."/>
            <person name="Godfrey J."/>
            <person name="Minx P."/>
            <person name="Mitreva M."/>
            <person name="Roeseler W."/>
            <person name="Tian H."/>
            <person name="Witte H."/>
            <person name="Yang S.P."/>
            <person name="Wilson R.K."/>
            <person name="Sommer R.J."/>
        </authorList>
    </citation>
    <scope>NUCLEOTIDE SEQUENCE [LARGE SCALE GENOMIC DNA]</scope>
    <source>
        <strain evidence="3">PS312</strain>
    </source>
</reference>
<organism evidence="2 3">
    <name type="scientific">Pristionchus pacificus</name>
    <name type="common">Parasitic nematode worm</name>
    <dbReference type="NCBI Taxonomy" id="54126"/>
    <lineage>
        <taxon>Eukaryota</taxon>
        <taxon>Metazoa</taxon>
        <taxon>Ecdysozoa</taxon>
        <taxon>Nematoda</taxon>
        <taxon>Chromadorea</taxon>
        <taxon>Rhabditida</taxon>
        <taxon>Rhabditina</taxon>
        <taxon>Diplogasteromorpha</taxon>
        <taxon>Diplogasteroidea</taxon>
        <taxon>Neodiplogasteridae</taxon>
        <taxon>Pristionchus</taxon>
    </lineage>
</organism>
<accession>A0A8R1Y7J8</accession>
<feature type="compositionally biased region" description="Polar residues" evidence="1">
    <location>
        <begin position="112"/>
        <end position="133"/>
    </location>
</feature>
<keyword evidence="3" id="KW-1185">Reference proteome</keyword>
<name>A0A2A6CNG6_PRIPA</name>
<reference evidence="2" key="2">
    <citation type="submission" date="2022-06" db="UniProtKB">
        <authorList>
            <consortium name="EnsemblMetazoa"/>
        </authorList>
    </citation>
    <scope>IDENTIFICATION</scope>
    <source>
        <strain evidence="2">PS312</strain>
    </source>
</reference>
<evidence type="ECO:0000256" key="1">
    <source>
        <dbReference type="SAM" id="MobiDB-lite"/>
    </source>
</evidence>
<protein>
    <submittedName>
        <fullName evidence="2">Uncharacterized protein</fullName>
    </submittedName>
</protein>
<proteinExistence type="predicted"/>
<gene>
    <name evidence="2" type="primary">WBGene00092204</name>
</gene>